<dbReference type="PANTHER" id="PTHR42788">
    <property type="entry name" value="TAURINE IMPORT ATP-BINDING PROTEIN-RELATED"/>
    <property type="match status" value="1"/>
</dbReference>
<dbReference type="GO" id="GO:0005524">
    <property type="term" value="F:ATP binding"/>
    <property type="evidence" value="ECO:0007669"/>
    <property type="project" value="UniProtKB-KW"/>
</dbReference>
<dbReference type="InterPro" id="IPR050166">
    <property type="entry name" value="ABC_transporter_ATP-bind"/>
</dbReference>
<evidence type="ECO:0000256" key="1">
    <source>
        <dbReference type="ARBA" id="ARBA00022448"/>
    </source>
</evidence>
<keyword evidence="1" id="KW-0813">Transport</keyword>
<reference evidence="5 6" key="1">
    <citation type="submission" date="2007-03" db="EMBL/GenBank/DDBJ databases">
        <title>Complete sequence of Desulfotomaculum reducens MI-1.</title>
        <authorList>
            <consortium name="US DOE Joint Genome Institute"/>
            <person name="Copeland A."/>
            <person name="Lucas S."/>
            <person name="Lapidus A."/>
            <person name="Barry K."/>
            <person name="Detter J.C."/>
            <person name="Glavina del Rio T."/>
            <person name="Hammon N."/>
            <person name="Israni S."/>
            <person name="Dalin E."/>
            <person name="Tice H."/>
            <person name="Pitluck S."/>
            <person name="Sims D."/>
            <person name="Brettin T."/>
            <person name="Bruce D."/>
            <person name="Han C."/>
            <person name="Tapia R."/>
            <person name="Schmutz J."/>
            <person name="Larimer F."/>
            <person name="Land M."/>
            <person name="Hauser L."/>
            <person name="Kyrpides N."/>
            <person name="Kim E."/>
            <person name="Tebo B.M."/>
            <person name="Richardson P."/>
        </authorList>
    </citation>
    <scope>NUCLEOTIDE SEQUENCE [LARGE SCALE GENOMIC DNA]</scope>
    <source>
        <strain evidence="5 6">MI-1</strain>
    </source>
</reference>
<protein>
    <submittedName>
        <fullName evidence="5">ABC transporter related protein</fullName>
    </submittedName>
</protein>
<keyword evidence="2" id="KW-0547">Nucleotide-binding</keyword>
<dbReference type="AlphaFoldDB" id="A4J1N2"/>
<gene>
    <name evidence="5" type="ordered locus">Dred_0439</name>
</gene>
<dbReference type="SUPFAM" id="SSF52540">
    <property type="entry name" value="P-loop containing nucleoside triphosphate hydrolases"/>
    <property type="match status" value="1"/>
</dbReference>
<evidence type="ECO:0000256" key="3">
    <source>
        <dbReference type="ARBA" id="ARBA00022840"/>
    </source>
</evidence>
<proteinExistence type="predicted"/>
<dbReference type="InterPro" id="IPR017871">
    <property type="entry name" value="ABC_transporter-like_CS"/>
</dbReference>
<dbReference type="RefSeq" id="WP_011876823.1">
    <property type="nucleotide sequence ID" value="NC_009253.1"/>
</dbReference>
<dbReference type="STRING" id="349161.Dred_0439"/>
<keyword evidence="6" id="KW-1185">Reference proteome</keyword>
<dbReference type="Gene3D" id="3.40.50.300">
    <property type="entry name" value="P-loop containing nucleotide triphosphate hydrolases"/>
    <property type="match status" value="1"/>
</dbReference>
<dbReference type="eggNOG" id="COG1116">
    <property type="taxonomic scope" value="Bacteria"/>
</dbReference>
<dbReference type="Pfam" id="PF00005">
    <property type="entry name" value="ABC_tran"/>
    <property type="match status" value="1"/>
</dbReference>
<evidence type="ECO:0000313" key="6">
    <source>
        <dbReference type="Proteomes" id="UP000001556"/>
    </source>
</evidence>
<dbReference type="PANTHER" id="PTHR42788:SF13">
    <property type="entry name" value="ALIPHATIC SULFONATES IMPORT ATP-BINDING PROTEIN SSUB"/>
    <property type="match status" value="1"/>
</dbReference>
<evidence type="ECO:0000313" key="5">
    <source>
        <dbReference type="EMBL" id="ABO48985.1"/>
    </source>
</evidence>
<dbReference type="PROSITE" id="PS00211">
    <property type="entry name" value="ABC_TRANSPORTER_1"/>
    <property type="match status" value="1"/>
</dbReference>
<dbReference type="PROSITE" id="PS50893">
    <property type="entry name" value="ABC_TRANSPORTER_2"/>
    <property type="match status" value="1"/>
</dbReference>
<dbReference type="InterPro" id="IPR003593">
    <property type="entry name" value="AAA+_ATPase"/>
</dbReference>
<dbReference type="KEGG" id="drm:Dred_0439"/>
<dbReference type="InterPro" id="IPR003439">
    <property type="entry name" value="ABC_transporter-like_ATP-bd"/>
</dbReference>
<dbReference type="OrthoDB" id="9801958at2"/>
<evidence type="ECO:0000259" key="4">
    <source>
        <dbReference type="PROSITE" id="PS50893"/>
    </source>
</evidence>
<evidence type="ECO:0000256" key="2">
    <source>
        <dbReference type="ARBA" id="ARBA00022741"/>
    </source>
</evidence>
<dbReference type="HOGENOM" id="CLU_000604_1_22_9"/>
<dbReference type="GO" id="GO:0016887">
    <property type="term" value="F:ATP hydrolysis activity"/>
    <property type="evidence" value="ECO:0007669"/>
    <property type="project" value="InterPro"/>
</dbReference>
<dbReference type="SMART" id="SM00382">
    <property type="entry name" value="AAA"/>
    <property type="match status" value="1"/>
</dbReference>
<accession>A4J1N2</accession>
<dbReference type="Proteomes" id="UP000001556">
    <property type="component" value="Chromosome"/>
</dbReference>
<name>A4J1N2_DESRM</name>
<dbReference type="InterPro" id="IPR027417">
    <property type="entry name" value="P-loop_NTPase"/>
</dbReference>
<feature type="domain" description="ABC transporter" evidence="4">
    <location>
        <begin position="2"/>
        <end position="222"/>
    </location>
</feature>
<organism evidence="5 6">
    <name type="scientific">Desulforamulus reducens (strain ATCC BAA-1160 / DSM 100696 / MI-1)</name>
    <name type="common">Desulfotomaculum reducens</name>
    <dbReference type="NCBI Taxonomy" id="349161"/>
    <lineage>
        <taxon>Bacteria</taxon>
        <taxon>Bacillati</taxon>
        <taxon>Bacillota</taxon>
        <taxon>Clostridia</taxon>
        <taxon>Eubacteriales</taxon>
        <taxon>Peptococcaceae</taxon>
        <taxon>Desulforamulus</taxon>
    </lineage>
</organism>
<sequence>MIVIKGVSKTFNGSKILEDLFFTLETGRITCILGPSGSGKTTTLQLLAGLLQADKGTISGLQGLPISYVFQEPRLLPWETVEGNMEFVLKNQIAMPQRQKVIECYLELMGLTAYRNYYPHTLSGGMKQRLALCRAFAFPHQLLLMDEPFKSLDTPLKISLLQEVAKMWHINQNTILFVTHDIAEGLLLGHKLLVYSNKPTSVQREFLLDDPLCQRDLSSPTLTKLYSEITRLLKN</sequence>
<dbReference type="EMBL" id="CP000612">
    <property type="protein sequence ID" value="ABO48985.1"/>
    <property type="molecule type" value="Genomic_DNA"/>
</dbReference>
<keyword evidence="3" id="KW-0067">ATP-binding</keyword>